<sequence length="42" mass="4900">VFIQTVPRRALGRMFTDQFLDYVFKERCTYLLLPCIDGSDNG</sequence>
<dbReference type="EMBL" id="GBEZ01000614">
    <property type="protein sequence ID" value="JAC84286.1"/>
    <property type="molecule type" value="Transcribed_RNA"/>
</dbReference>
<proteinExistence type="predicted"/>
<reference evidence="1" key="1">
    <citation type="submission" date="2014-05" db="EMBL/GenBank/DDBJ databases">
        <title>The transcriptome of the halophilic microalga Tetraselmis sp. GSL018 isolated from the Great Salt Lake, Utah.</title>
        <authorList>
            <person name="Jinkerson R.E."/>
            <person name="D'Adamo S."/>
            <person name="Posewitz M.C."/>
        </authorList>
    </citation>
    <scope>NUCLEOTIDE SEQUENCE</scope>
    <source>
        <strain evidence="1">GSL018</strain>
    </source>
</reference>
<evidence type="ECO:0000313" key="1">
    <source>
        <dbReference type="EMBL" id="JAC84286.1"/>
    </source>
</evidence>
<dbReference type="AlphaFoldDB" id="A0A061SNJ2"/>
<protein>
    <submittedName>
        <fullName evidence="1">Uncharacterized protein</fullName>
    </submittedName>
</protein>
<accession>A0A061SNJ2</accession>
<gene>
    <name evidence="1" type="ORF">TSPGSL018_1358</name>
</gene>
<name>A0A061SNJ2_9CHLO</name>
<organism evidence="1">
    <name type="scientific">Tetraselmis sp. GSL018</name>
    <dbReference type="NCBI Taxonomy" id="582737"/>
    <lineage>
        <taxon>Eukaryota</taxon>
        <taxon>Viridiplantae</taxon>
        <taxon>Chlorophyta</taxon>
        <taxon>core chlorophytes</taxon>
        <taxon>Chlorodendrophyceae</taxon>
        <taxon>Chlorodendrales</taxon>
        <taxon>Chlorodendraceae</taxon>
        <taxon>Tetraselmis</taxon>
    </lineage>
</organism>
<feature type="non-terminal residue" evidence="1">
    <location>
        <position position="1"/>
    </location>
</feature>